<name>A0ABU8N484_9PSEU</name>
<keyword evidence="4" id="KW-1185">Reference proteome</keyword>
<dbReference type="InterPro" id="IPR000182">
    <property type="entry name" value="GNAT_dom"/>
</dbReference>
<keyword evidence="3" id="KW-0808">Transferase</keyword>
<dbReference type="CDD" id="cd04301">
    <property type="entry name" value="NAT_SF"/>
    <property type="match status" value="1"/>
</dbReference>
<feature type="region of interest" description="Disordered" evidence="1">
    <location>
        <begin position="131"/>
        <end position="164"/>
    </location>
</feature>
<dbReference type="PROSITE" id="PS51186">
    <property type="entry name" value="GNAT"/>
    <property type="match status" value="1"/>
</dbReference>
<dbReference type="EMBL" id="JBBEGL010000002">
    <property type="protein sequence ID" value="MEJ2886269.1"/>
    <property type="molecule type" value="Genomic_DNA"/>
</dbReference>
<evidence type="ECO:0000313" key="3">
    <source>
        <dbReference type="EMBL" id="MEJ2886269.1"/>
    </source>
</evidence>
<dbReference type="Pfam" id="PF13673">
    <property type="entry name" value="Acetyltransf_10"/>
    <property type="match status" value="1"/>
</dbReference>
<dbReference type="Gene3D" id="3.40.630.30">
    <property type="match status" value="1"/>
</dbReference>
<proteinExistence type="predicted"/>
<keyword evidence="3" id="KW-0012">Acyltransferase</keyword>
<protein>
    <submittedName>
        <fullName evidence="3">GNAT family N-acetyltransferase</fullName>
        <ecNumber evidence="3">2.3.1.-</ecNumber>
    </submittedName>
</protein>
<dbReference type="InterPro" id="IPR016181">
    <property type="entry name" value="Acyl_CoA_acyltransferase"/>
</dbReference>
<dbReference type="Proteomes" id="UP001370100">
    <property type="component" value="Unassembled WGS sequence"/>
</dbReference>
<organism evidence="3 4">
    <name type="scientific">Actinomycetospora aeridis</name>
    <dbReference type="NCBI Taxonomy" id="3129231"/>
    <lineage>
        <taxon>Bacteria</taxon>
        <taxon>Bacillati</taxon>
        <taxon>Actinomycetota</taxon>
        <taxon>Actinomycetes</taxon>
        <taxon>Pseudonocardiales</taxon>
        <taxon>Pseudonocardiaceae</taxon>
        <taxon>Actinomycetospora</taxon>
    </lineage>
</organism>
<reference evidence="3 4" key="1">
    <citation type="submission" date="2024-03" db="EMBL/GenBank/DDBJ databases">
        <title>Actinomycetospora sp. OC33-EN06, a novel actinomycete isolated from wild orchid (Aerides multiflora).</title>
        <authorList>
            <person name="Suriyachadkun C."/>
        </authorList>
    </citation>
    <scope>NUCLEOTIDE SEQUENCE [LARGE SCALE GENOMIC DNA]</scope>
    <source>
        <strain evidence="3 4">OC33-EN06</strain>
    </source>
</reference>
<dbReference type="SUPFAM" id="SSF55729">
    <property type="entry name" value="Acyl-CoA N-acyltransferases (Nat)"/>
    <property type="match status" value="1"/>
</dbReference>
<evidence type="ECO:0000313" key="4">
    <source>
        <dbReference type="Proteomes" id="UP001370100"/>
    </source>
</evidence>
<evidence type="ECO:0000259" key="2">
    <source>
        <dbReference type="PROSITE" id="PS51186"/>
    </source>
</evidence>
<evidence type="ECO:0000256" key="1">
    <source>
        <dbReference type="SAM" id="MobiDB-lite"/>
    </source>
</evidence>
<sequence>MTDLLRAAFPDLTPAELYDLLALRVRVFVVEQDCAFQELDGLDAVAEHVWTRGPSGEVAAYLRVLAEGPDTRLGRIVTAPEHRGTGAGAALMRAVLSGIDGPVVLGAQVQAQGFYERLGFVVDGPGYDEDGIPHVPMRRPGGPASPPVSDRRAPSVGETGEGRP</sequence>
<dbReference type="GO" id="GO:0016746">
    <property type="term" value="F:acyltransferase activity"/>
    <property type="evidence" value="ECO:0007669"/>
    <property type="project" value="UniProtKB-KW"/>
</dbReference>
<feature type="domain" description="N-acetyltransferase" evidence="2">
    <location>
        <begin position="7"/>
        <end position="142"/>
    </location>
</feature>
<gene>
    <name evidence="3" type="ORF">WCD41_07370</name>
</gene>
<dbReference type="RefSeq" id="WP_337712755.1">
    <property type="nucleotide sequence ID" value="NZ_JBBEGL010000002.1"/>
</dbReference>
<dbReference type="EC" id="2.3.1.-" evidence="3"/>
<accession>A0ABU8N484</accession>
<comment type="caution">
    <text evidence="3">The sequence shown here is derived from an EMBL/GenBank/DDBJ whole genome shotgun (WGS) entry which is preliminary data.</text>
</comment>